<comment type="caution">
    <text evidence="1">The sequence shown here is derived from an EMBL/GenBank/DDBJ whole genome shotgun (WGS) entry which is preliminary data.</text>
</comment>
<keyword evidence="2" id="KW-1185">Reference proteome</keyword>
<sequence length="75" mass="8429">MVEAQNCDKEKESQSNTGSLSFVEGHPTVGASGTSVMRERKAFQILLVFITWFEENSYARATIRDTSRPSLLVFK</sequence>
<proteinExistence type="predicted"/>
<dbReference type="Proteomes" id="UP001060170">
    <property type="component" value="Chromosome 13"/>
</dbReference>
<organism evidence="1 2">
    <name type="scientific">Puccinia striiformis f. sp. tritici</name>
    <dbReference type="NCBI Taxonomy" id="168172"/>
    <lineage>
        <taxon>Eukaryota</taxon>
        <taxon>Fungi</taxon>
        <taxon>Dikarya</taxon>
        <taxon>Basidiomycota</taxon>
        <taxon>Pucciniomycotina</taxon>
        <taxon>Pucciniomycetes</taxon>
        <taxon>Pucciniales</taxon>
        <taxon>Pucciniaceae</taxon>
        <taxon>Puccinia</taxon>
    </lineage>
</organism>
<reference evidence="1 2" key="3">
    <citation type="journal article" date="2022" name="Microbiol. Spectr.">
        <title>Folding features and dynamics of 3D genome architecture in plant fungal pathogens.</title>
        <authorList>
            <person name="Xia C."/>
        </authorList>
    </citation>
    <scope>NUCLEOTIDE SEQUENCE [LARGE SCALE GENOMIC DNA]</scope>
    <source>
        <strain evidence="1 2">93-210</strain>
    </source>
</reference>
<accession>A0ACC0DXN2</accession>
<evidence type="ECO:0000313" key="2">
    <source>
        <dbReference type="Proteomes" id="UP001060170"/>
    </source>
</evidence>
<dbReference type="EMBL" id="CM045877">
    <property type="protein sequence ID" value="KAI7940841.1"/>
    <property type="molecule type" value="Genomic_DNA"/>
</dbReference>
<gene>
    <name evidence="1" type="ORF">MJO28_013126</name>
</gene>
<name>A0ACC0DXN2_9BASI</name>
<reference evidence="2" key="2">
    <citation type="journal article" date="2018" name="Mol. Plant Microbe Interact.">
        <title>Genome sequence resources for the wheat stripe rust pathogen (Puccinia striiformis f. sp. tritici) and the barley stripe rust pathogen (Puccinia striiformis f. sp. hordei).</title>
        <authorList>
            <person name="Xia C."/>
            <person name="Wang M."/>
            <person name="Yin C."/>
            <person name="Cornejo O.E."/>
            <person name="Hulbert S.H."/>
            <person name="Chen X."/>
        </authorList>
    </citation>
    <scope>NUCLEOTIDE SEQUENCE [LARGE SCALE GENOMIC DNA]</scope>
    <source>
        <strain evidence="2">93-210</strain>
    </source>
</reference>
<protein>
    <submittedName>
        <fullName evidence="1">Uncharacterized protein</fullName>
    </submittedName>
</protein>
<evidence type="ECO:0000313" key="1">
    <source>
        <dbReference type="EMBL" id="KAI7940841.1"/>
    </source>
</evidence>
<reference evidence="2" key="1">
    <citation type="journal article" date="2018" name="BMC Genomics">
        <title>Genomic insights into host adaptation between the wheat stripe rust pathogen (Puccinia striiformis f. sp. tritici) and the barley stripe rust pathogen (Puccinia striiformis f. sp. hordei).</title>
        <authorList>
            <person name="Xia C."/>
            <person name="Wang M."/>
            <person name="Yin C."/>
            <person name="Cornejo O.E."/>
            <person name="Hulbert S.H."/>
            <person name="Chen X."/>
        </authorList>
    </citation>
    <scope>NUCLEOTIDE SEQUENCE [LARGE SCALE GENOMIC DNA]</scope>
    <source>
        <strain evidence="2">93-210</strain>
    </source>
</reference>